<comment type="caution">
    <text evidence="2">The sequence shown here is derived from an EMBL/GenBank/DDBJ whole genome shotgun (WGS) entry which is preliminary data.</text>
</comment>
<proteinExistence type="predicted"/>
<dbReference type="Proteomes" id="UP000280444">
    <property type="component" value="Unassembled WGS sequence"/>
</dbReference>
<keyword evidence="3" id="KW-1185">Reference proteome</keyword>
<accession>A0A3P1SEI9</accession>
<gene>
    <name evidence="2" type="ORF">EII11_04260</name>
</gene>
<evidence type="ECO:0000313" key="3">
    <source>
        <dbReference type="Proteomes" id="UP000280444"/>
    </source>
</evidence>
<dbReference type="Pfam" id="PF24551">
    <property type="entry name" value="SH3_Rv0428c"/>
    <property type="match status" value="1"/>
</dbReference>
<dbReference type="InterPro" id="IPR056934">
    <property type="entry name" value="SH3_Rv0428c"/>
</dbReference>
<evidence type="ECO:0000313" key="2">
    <source>
        <dbReference type="EMBL" id="RRC95711.1"/>
    </source>
</evidence>
<evidence type="ECO:0000259" key="1">
    <source>
        <dbReference type="Pfam" id="PF24551"/>
    </source>
</evidence>
<sequence length="65" mass="7245">MEWKPGDRVVLRYRLEDGLHDALGDVIESTVDHVTINTRRGPVRVEAPTMVTGKKVPPPPAFPVK</sequence>
<feature type="domain" description="Histone acetyltransferase Rv0428c-like SH3" evidence="1">
    <location>
        <begin position="4"/>
        <end position="52"/>
    </location>
</feature>
<dbReference type="AlphaFoldDB" id="A0A3P1SEI9"/>
<name>A0A3P1SEI9_9ACTO</name>
<reference evidence="2 3" key="1">
    <citation type="submission" date="2018-11" db="EMBL/GenBank/DDBJ databases">
        <title>Genomes From Bacteria Associated with the Canine Oral Cavity: a Test Case for Automated Genome-Based Taxonomic Assignment.</title>
        <authorList>
            <person name="Coil D.A."/>
            <person name="Jospin G."/>
            <person name="Darling A.E."/>
            <person name="Wallis C."/>
            <person name="Davis I.J."/>
            <person name="Harris S."/>
            <person name="Eisen J.A."/>
            <person name="Holcombe L.J."/>
            <person name="O'Flynn C."/>
        </authorList>
    </citation>
    <scope>NUCLEOTIDE SEQUENCE [LARGE SCALE GENOMIC DNA]</scope>
    <source>
        <strain evidence="2 3">OH770</strain>
    </source>
</reference>
<dbReference type="EMBL" id="RQZF01000003">
    <property type="protein sequence ID" value="RRC95711.1"/>
    <property type="molecule type" value="Genomic_DNA"/>
</dbReference>
<dbReference type="OrthoDB" id="3631934at2"/>
<protein>
    <recommendedName>
        <fullName evidence="1">Histone acetyltransferase Rv0428c-like SH3 domain-containing protein</fullName>
    </recommendedName>
</protein>
<organism evidence="2 3">
    <name type="scientific">Schaalia canis</name>
    <dbReference type="NCBI Taxonomy" id="100469"/>
    <lineage>
        <taxon>Bacteria</taxon>
        <taxon>Bacillati</taxon>
        <taxon>Actinomycetota</taxon>
        <taxon>Actinomycetes</taxon>
        <taxon>Actinomycetales</taxon>
        <taxon>Actinomycetaceae</taxon>
        <taxon>Schaalia</taxon>
    </lineage>
</organism>